<dbReference type="PANTHER" id="PTHR33337">
    <property type="entry name" value="GFA DOMAIN-CONTAINING PROTEIN"/>
    <property type="match status" value="1"/>
</dbReference>
<dbReference type="InterPro" id="IPR006913">
    <property type="entry name" value="CENP-V/GFA"/>
</dbReference>
<evidence type="ECO:0000313" key="8">
    <source>
        <dbReference type="Proteomes" id="UP001265746"/>
    </source>
</evidence>
<comment type="caution">
    <text evidence="7">The sequence shown here is derived from an EMBL/GenBank/DDBJ whole genome shotgun (WGS) entry which is preliminary data.</text>
</comment>
<name>A0AAD9S6I1_PHOAM</name>
<proteinExistence type="inferred from homology"/>
<evidence type="ECO:0000259" key="6">
    <source>
        <dbReference type="PROSITE" id="PS51891"/>
    </source>
</evidence>
<dbReference type="PANTHER" id="PTHR33337:SF40">
    <property type="entry name" value="CENP-V_GFA DOMAIN-CONTAINING PROTEIN-RELATED"/>
    <property type="match status" value="1"/>
</dbReference>
<gene>
    <name evidence="7" type="ORF">N8I77_011280</name>
</gene>
<organism evidence="7 8">
    <name type="scientific">Phomopsis amygdali</name>
    <name type="common">Fusicoccum amygdali</name>
    <dbReference type="NCBI Taxonomy" id="1214568"/>
    <lineage>
        <taxon>Eukaryota</taxon>
        <taxon>Fungi</taxon>
        <taxon>Dikarya</taxon>
        <taxon>Ascomycota</taxon>
        <taxon>Pezizomycotina</taxon>
        <taxon>Sordariomycetes</taxon>
        <taxon>Sordariomycetidae</taxon>
        <taxon>Diaporthales</taxon>
        <taxon>Diaporthaceae</taxon>
        <taxon>Diaporthe</taxon>
    </lineage>
</organism>
<dbReference type="GO" id="GO:0046872">
    <property type="term" value="F:metal ion binding"/>
    <property type="evidence" value="ECO:0007669"/>
    <property type="project" value="UniProtKB-KW"/>
</dbReference>
<feature type="region of interest" description="Disordered" evidence="5">
    <location>
        <begin position="44"/>
        <end position="75"/>
    </location>
</feature>
<evidence type="ECO:0000313" key="7">
    <source>
        <dbReference type="EMBL" id="KAK2599532.1"/>
    </source>
</evidence>
<keyword evidence="8" id="KW-1185">Reference proteome</keyword>
<reference evidence="7" key="1">
    <citation type="submission" date="2023-06" db="EMBL/GenBank/DDBJ databases">
        <authorList>
            <person name="Noh H."/>
        </authorList>
    </citation>
    <scope>NUCLEOTIDE SEQUENCE</scope>
    <source>
        <strain evidence="7">DUCC20226</strain>
    </source>
</reference>
<accession>A0AAD9S6I1</accession>
<dbReference type="SUPFAM" id="SSF51316">
    <property type="entry name" value="Mss4-like"/>
    <property type="match status" value="1"/>
</dbReference>
<comment type="similarity">
    <text evidence="1">Belongs to the Gfa family.</text>
</comment>
<feature type="domain" description="CENP-V/GFA" evidence="6">
    <location>
        <begin position="100"/>
        <end position="212"/>
    </location>
</feature>
<protein>
    <recommendedName>
        <fullName evidence="6">CENP-V/GFA domain-containing protein</fullName>
    </recommendedName>
</protein>
<evidence type="ECO:0000256" key="4">
    <source>
        <dbReference type="ARBA" id="ARBA00023239"/>
    </source>
</evidence>
<keyword evidence="4" id="KW-0456">Lyase</keyword>
<dbReference type="PROSITE" id="PS51891">
    <property type="entry name" value="CENP_V_GFA"/>
    <property type="match status" value="1"/>
</dbReference>
<evidence type="ECO:0000256" key="1">
    <source>
        <dbReference type="ARBA" id="ARBA00005495"/>
    </source>
</evidence>
<keyword evidence="2" id="KW-0479">Metal-binding</keyword>
<dbReference type="GO" id="GO:0016846">
    <property type="term" value="F:carbon-sulfur lyase activity"/>
    <property type="evidence" value="ECO:0007669"/>
    <property type="project" value="InterPro"/>
</dbReference>
<evidence type="ECO:0000256" key="5">
    <source>
        <dbReference type="SAM" id="MobiDB-lite"/>
    </source>
</evidence>
<evidence type="ECO:0000256" key="2">
    <source>
        <dbReference type="ARBA" id="ARBA00022723"/>
    </source>
</evidence>
<keyword evidence="3" id="KW-0862">Zinc</keyword>
<dbReference type="Pfam" id="PF04828">
    <property type="entry name" value="GFA"/>
    <property type="match status" value="1"/>
</dbReference>
<feature type="compositionally biased region" description="Basic and acidic residues" evidence="5">
    <location>
        <begin position="51"/>
        <end position="65"/>
    </location>
</feature>
<dbReference type="InterPro" id="IPR011057">
    <property type="entry name" value="Mss4-like_sf"/>
</dbReference>
<sequence length="261" mass="30223">MVTHRGELVPFIMRYITALAPHLRSSTLSFRKAGIAAYQHHQIHNMSSNGAKHDKKSESESDTEVHQYQAGSTTHRDLDEWKHRAPYHIHKKDENFPVKWRGKCHCGRVKYQLSRERPLISKYCHCTTCQRLHGAPFQWATIFHKEDINFTHGHHDLGWYDPTAKSQTHHLPCKVSCAFCRTPIMDEGRNMILLYPTLIEGIETPEARKAFESKCHMFYPQRVVDFKGDGIAKWSGLEGDSELLDDDGNVMKKRKKQESKS</sequence>
<evidence type="ECO:0000256" key="3">
    <source>
        <dbReference type="ARBA" id="ARBA00022833"/>
    </source>
</evidence>
<dbReference type="Gene3D" id="3.90.1590.10">
    <property type="entry name" value="glutathione-dependent formaldehyde- activating enzyme (gfa)"/>
    <property type="match status" value="1"/>
</dbReference>
<dbReference type="AlphaFoldDB" id="A0AAD9S6I1"/>
<dbReference type="EMBL" id="JAUJFL010000007">
    <property type="protein sequence ID" value="KAK2599532.1"/>
    <property type="molecule type" value="Genomic_DNA"/>
</dbReference>
<dbReference type="Proteomes" id="UP001265746">
    <property type="component" value="Unassembled WGS sequence"/>
</dbReference>